<organism evidence="8 9">
    <name type="scientific">Macrostomum lignano</name>
    <dbReference type="NCBI Taxonomy" id="282301"/>
    <lineage>
        <taxon>Eukaryota</taxon>
        <taxon>Metazoa</taxon>
        <taxon>Spiralia</taxon>
        <taxon>Lophotrochozoa</taxon>
        <taxon>Platyhelminthes</taxon>
        <taxon>Rhabditophora</taxon>
        <taxon>Macrostomorpha</taxon>
        <taxon>Macrostomida</taxon>
        <taxon>Macrostomidae</taxon>
        <taxon>Macrostomum</taxon>
    </lineage>
</organism>
<evidence type="ECO:0000259" key="7">
    <source>
        <dbReference type="PROSITE" id="PS51081"/>
    </source>
</evidence>
<evidence type="ECO:0000256" key="4">
    <source>
        <dbReference type="PROSITE-ProRule" id="PRU00455"/>
    </source>
</evidence>
<keyword evidence="1" id="KW-0479">Metal-binding</keyword>
<proteinExistence type="predicted"/>
<sequence length="266" mass="30626">AAAVQVATRAMGFDVDRFEEEVNEGLLCAICHDVLEDAVQAPCEHAFCSACIQAWLLEDNSCPVDRQILLASELRQLHRYMRNDLNNLQIRCQYWQHGCREKVPLETLHQHESACPSEPMRCPACRADTSRGEMARHLQICTLRTSAVVPAADVARLLEDMRSELEAARQDFMTKLAEQKLEMDLRLDAQRRHLVQREHCLQEQLEEMRRLYARLSEDIKKLIQQEKTSRTELQRMAQEKAELLQLLHQASGSQAVQKLPEKVTDL</sequence>
<dbReference type="InterPro" id="IPR013010">
    <property type="entry name" value="Znf_SIAH"/>
</dbReference>
<dbReference type="PROSITE" id="PS50089">
    <property type="entry name" value="ZF_RING_2"/>
    <property type="match status" value="1"/>
</dbReference>
<evidence type="ECO:0000313" key="8">
    <source>
        <dbReference type="EMBL" id="PAA51517.1"/>
    </source>
</evidence>
<name>A0A267DS60_9PLAT</name>
<evidence type="ECO:0000256" key="3">
    <source>
        <dbReference type="ARBA" id="ARBA00022833"/>
    </source>
</evidence>
<evidence type="ECO:0000256" key="1">
    <source>
        <dbReference type="ARBA" id="ARBA00022723"/>
    </source>
</evidence>
<dbReference type="Proteomes" id="UP000215902">
    <property type="component" value="Unassembled WGS sequence"/>
</dbReference>
<dbReference type="SUPFAM" id="SSF57850">
    <property type="entry name" value="RING/U-box"/>
    <property type="match status" value="1"/>
</dbReference>
<dbReference type="GO" id="GO:0043122">
    <property type="term" value="P:regulation of canonical NF-kappaB signal transduction"/>
    <property type="evidence" value="ECO:0007669"/>
    <property type="project" value="TreeGrafter"/>
</dbReference>
<gene>
    <name evidence="8" type="ORF">BOX15_Mlig030864g1</name>
</gene>
<evidence type="ECO:0000259" key="6">
    <source>
        <dbReference type="PROSITE" id="PS50089"/>
    </source>
</evidence>
<dbReference type="PANTHER" id="PTHR10131">
    <property type="entry name" value="TNF RECEPTOR ASSOCIATED FACTOR"/>
    <property type="match status" value="1"/>
</dbReference>
<evidence type="ECO:0000313" key="9">
    <source>
        <dbReference type="Proteomes" id="UP000215902"/>
    </source>
</evidence>
<feature type="coiled-coil region" evidence="5">
    <location>
        <begin position="151"/>
        <end position="239"/>
    </location>
</feature>
<evidence type="ECO:0000256" key="2">
    <source>
        <dbReference type="ARBA" id="ARBA00022771"/>
    </source>
</evidence>
<feature type="non-terminal residue" evidence="8">
    <location>
        <position position="1"/>
    </location>
</feature>
<dbReference type="Pfam" id="PF13923">
    <property type="entry name" value="zf-C3HC4_2"/>
    <property type="match status" value="1"/>
</dbReference>
<comment type="caution">
    <text evidence="8">The sequence shown here is derived from an EMBL/GenBank/DDBJ whole genome shotgun (WGS) entry which is preliminary data.</text>
</comment>
<dbReference type="Gene3D" id="3.30.40.10">
    <property type="entry name" value="Zinc/RING finger domain, C3HC4 (zinc finger)"/>
    <property type="match status" value="2"/>
</dbReference>
<keyword evidence="9" id="KW-1185">Reference proteome</keyword>
<keyword evidence="2 4" id="KW-0863">Zinc-finger</keyword>
<keyword evidence="3" id="KW-0862">Zinc</keyword>
<dbReference type="InterPro" id="IPR017907">
    <property type="entry name" value="Znf_RING_CS"/>
</dbReference>
<dbReference type="PROSITE" id="PS00518">
    <property type="entry name" value="ZF_RING_1"/>
    <property type="match status" value="1"/>
</dbReference>
<reference evidence="8 9" key="1">
    <citation type="submission" date="2017-06" db="EMBL/GenBank/DDBJ databases">
        <title>A platform for efficient transgenesis in Macrostomum lignano, a flatworm model organism for stem cell research.</title>
        <authorList>
            <person name="Berezikov E."/>
        </authorList>
    </citation>
    <scope>NUCLEOTIDE SEQUENCE [LARGE SCALE GENOMIC DNA]</scope>
    <source>
        <strain evidence="8">DV1</strain>
        <tissue evidence="8">Whole organism</tissue>
    </source>
</reference>
<keyword evidence="5" id="KW-0175">Coiled coil</keyword>
<dbReference type="SUPFAM" id="SSF49599">
    <property type="entry name" value="TRAF domain-like"/>
    <property type="match status" value="1"/>
</dbReference>
<dbReference type="PANTHER" id="PTHR10131:SF157">
    <property type="entry name" value="RECEPTOR-ASSOCIATED FACTOR, PUTATIVE-RELATED"/>
    <property type="match status" value="1"/>
</dbReference>
<dbReference type="OrthoDB" id="9049620at2759"/>
<evidence type="ECO:0008006" key="10">
    <source>
        <dbReference type="Google" id="ProtNLM"/>
    </source>
</evidence>
<dbReference type="InterPro" id="IPR001841">
    <property type="entry name" value="Znf_RING"/>
</dbReference>
<evidence type="ECO:0000256" key="5">
    <source>
        <dbReference type="SAM" id="Coils"/>
    </source>
</evidence>
<dbReference type="EMBL" id="NIVC01003411">
    <property type="protein sequence ID" value="PAA51517.1"/>
    <property type="molecule type" value="Genomic_DNA"/>
</dbReference>
<dbReference type="AlphaFoldDB" id="A0A267DS60"/>
<dbReference type="InterPro" id="IPR013083">
    <property type="entry name" value="Znf_RING/FYVE/PHD"/>
</dbReference>
<accession>A0A267DS60</accession>
<feature type="domain" description="SIAH-type" evidence="7">
    <location>
        <begin position="87"/>
        <end position="143"/>
    </location>
</feature>
<dbReference type="GO" id="GO:0008270">
    <property type="term" value="F:zinc ion binding"/>
    <property type="evidence" value="ECO:0007669"/>
    <property type="project" value="UniProtKB-KW"/>
</dbReference>
<dbReference type="SMART" id="SM00184">
    <property type="entry name" value="RING"/>
    <property type="match status" value="1"/>
</dbReference>
<dbReference type="STRING" id="282301.A0A267DS60"/>
<feature type="domain" description="RING-type" evidence="6">
    <location>
        <begin position="28"/>
        <end position="66"/>
    </location>
</feature>
<dbReference type="PROSITE" id="PS51081">
    <property type="entry name" value="ZF_SIAH"/>
    <property type="match status" value="1"/>
</dbReference>
<protein>
    <recommendedName>
        <fullName evidence="10">RING-type domain-containing protein</fullName>
    </recommendedName>
</protein>